<evidence type="ECO:0000259" key="1">
    <source>
        <dbReference type="PROSITE" id="PS50097"/>
    </source>
</evidence>
<dbReference type="SUPFAM" id="SSF54695">
    <property type="entry name" value="POZ domain"/>
    <property type="match status" value="1"/>
</dbReference>
<sequence length="250" mass="28966">MERPIKHVSSWIGQIKTDILRFHVPHPEAQNVKPDVEKDIGKAFFLQYDFTFENGLALDSEIDEEVEESVESLEDVYRSMSYVDIIVNTPTKNFPAHKAILCARAPGFKSTIKTDSSNIVFHYLNEDNIEQLLNFFYTDQVELLSVEDTLPLFHLAATLNVKPLETKCILFLKDHLDLLNIIAILGQACLFQHRTLMSVVEDFILNNYALILGSHHFRSVTERFLELRKYILLLKYKKDKTRHVQRLSNS</sequence>
<dbReference type="Proteomes" id="UP000807504">
    <property type="component" value="Unassembled WGS sequence"/>
</dbReference>
<dbReference type="AlphaFoldDB" id="A0A8T0EPL5"/>
<organism evidence="2 3">
    <name type="scientific">Argiope bruennichi</name>
    <name type="common">Wasp spider</name>
    <name type="synonym">Aranea bruennichi</name>
    <dbReference type="NCBI Taxonomy" id="94029"/>
    <lineage>
        <taxon>Eukaryota</taxon>
        <taxon>Metazoa</taxon>
        <taxon>Ecdysozoa</taxon>
        <taxon>Arthropoda</taxon>
        <taxon>Chelicerata</taxon>
        <taxon>Arachnida</taxon>
        <taxon>Araneae</taxon>
        <taxon>Araneomorphae</taxon>
        <taxon>Entelegynae</taxon>
        <taxon>Araneoidea</taxon>
        <taxon>Araneidae</taxon>
        <taxon>Argiope</taxon>
    </lineage>
</organism>
<dbReference type="EMBL" id="JABXBU010002072">
    <property type="protein sequence ID" value="KAF8777740.1"/>
    <property type="molecule type" value="Genomic_DNA"/>
</dbReference>
<feature type="domain" description="BTB" evidence="1">
    <location>
        <begin position="83"/>
        <end position="145"/>
    </location>
</feature>
<dbReference type="InterPro" id="IPR051481">
    <property type="entry name" value="BTB-POZ/Galectin-3-binding"/>
</dbReference>
<name>A0A8T0EPL5_ARGBR</name>
<keyword evidence="3" id="KW-1185">Reference proteome</keyword>
<reference evidence="2" key="1">
    <citation type="journal article" date="2020" name="bioRxiv">
        <title>Chromosome-level reference genome of the European wasp spider Argiope bruennichi: a resource for studies on range expansion and evolutionary adaptation.</title>
        <authorList>
            <person name="Sheffer M.M."/>
            <person name="Hoppe A."/>
            <person name="Krehenwinkel H."/>
            <person name="Uhl G."/>
            <person name="Kuss A.W."/>
            <person name="Jensen L."/>
            <person name="Jensen C."/>
            <person name="Gillespie R.G."/>
            <person name="Hoff K.J."/>
            <person name="Prost S."/>
        </authorList>
    </citation>
    <scope>NUCLEOTIDE SEQUENCE</scope>
</reference>
<dbReference type="Gene3D" id="3.30.710.10">
    <property type="entry name" value="Potassium Channel Kv1.1, Chain A"/>
    <property type="match status" value="1"/>
</dbReference>
<dbReference type="PROSITE" id="PS50097">
    <property type="entry name" value="BTB"/>
    <property type="match status" value="1"/>
</dbReference>
<dbReference type="InterPro" id="IPR000210">
    <property type="entry name" value="BTB/POZ_dom"/>
</dbReference>
<dbReference type="PANTHER" id="PTHR24410:SF23">
    <property type="entry name" value="BTB DOMAIN-CONTAINING PROTEIN-RELATED"/>
    <property type="match status" value="1"/>
</dbReference>
<evidence type="ECO:0000313" key="2">
    <source>
        <dbReference type="EMBL" id="KAF8777740.1"/>
    </source>
</evidence>
<comment type="caution">
    <text evidence="2">The sequence shown here is derived from an EMBL/GenBank/DDBJ whole genome shotgun (WGS) entry which is preliminary data.</text>
</comment>
<accession>A0A8T0EPL5</accession>
<dbReference type="Pfam" id="PF00651">
    <property type="entry name" value="BTB"/>
    <property type="match status" value="1"/>
</dbReference>
<dbReference type="InterPro" id="IPR011333">
    <property type="entry name" value="SKP1/BTB/POZ_sf"/>
</dbReference>
<protein>
    <submittedName>
        <fullName evidence="2">Kelch-like protein 21 like protein</fullName>
    </submittedName>
</protein>
<evidence type="ECO:0000313" key="3">
    <source>
        <dbReference type="Proteomes" id="UP000807504"/>
    </source>
</evidence>
<dbReference type="SMART" id="SM00225">
    <property type="entry name" value="BTB"/>
    <property type="match status" value="1"/>
</dbReference>
<gene>
    <name evidence="2" type="ORF">HNY73_014555</name>
</gene>
<proteinExistence type="predicted"/>
<reference evidence="2" key="2">
    <citation type="submission" date="2020-06" db="EMBL/GenBank/DDBJ databases">
        <authorList>
            <person name="Sheffer M."/>
        </authorList>
    </citation>
    <scope>NUCLEOTIDE SEQUENCE</scope>
</reference>
<dbReference type="PANTHER" id="PTHR24410">
    <property type="entry name" value="HL07962P-RELATED"/>
    <property type="match status" value="1"/>
</dbReference>